<keyword evidence="2" id="KW-0472">Membrane</keyword>
<feature type="compositionally biased region" description="Low complexity" evidence="1">
    <location>
        <begin position="16"/>
        <end position="39"/>
    </location>
</feature>
<keyword evidence="2" id="KW-0812">Transmembrane</keyword>
<dbReference type="EMBL" id="JBBPDW010000004">
    <property type="protein sequence ID" value="KAK7553360.1"/>
    <property type="molecule type" value="Genomic_DNA"/>
</dbReference>
<keyword evidence="4" id="KW-1185">Reference proteome</keyword>
<organism evidence="3 4">
    <name type="scientific">Phyllosticta citricarpa</name>
    <dbReference type="NCBI Taxonomy" id="55181"/>
    <lineage>
        <taxon>Eukaryota</taxon>
        <taxon>Fungi</taxon>
        <taxon>Dikarya</taxon>
        <taxon>Ascomycota</taxon>
        <taxon>Pezizomycotina</taxon>
        <taxon>Dothideomycetes</taxon>
        <taxon>Dothideomycetes incertae sedis</taxon>
        <taxon>Botryosphaeriales</taxon>
        <taxon>Phyllostictaceae</taxon>
        <taxon>Phyllosticta</taxon>
    </lineage>
</organism>
<sequence length="233" mass="25796">MCEPSSRNSFRPLLATTTTTTTTDNNQQMLNNNDQAETAAPPPAYAEAISDQPPRYELEVWDPVPDSDSNSDSDINSNEADAGNNDEPMVSWLEHRFTVSSESGNASDGPDSDSDSDSENGDDSGRENESVTRETWQQQCRDLQAECDEAKERFMAAAVARQDLQRQQIEALRQRRELLQLLLRRIENRSAAAASDAAAPASGGMSPWKKSVLYLVAGYFVSVVVVRFFLRVK</sequence>
<feature type="transmembrane region" description="Helical" evidence="2">
    <location>
        <begin position="212"/>
        <end position="230"/>
    </location>
</feature>
<reference evidence="3 4" key="1">
    <citation type="submission" date="2024-04" db="EMBL/GenBank/DDBJ databases">
        <title>Phyllosticta paracitricarpa is synonymous to the EU quarantine fungus P. citricarpa based on phylogenomic analyses.</title>
        <authorList>
            <consortium name="Lawrence Berkeley National Laboratory"/>
            <person name="Van Ingen-Buijs V.A."/>
            <person name="Van Westerhoven A.C."/>
            <person name="Haridas S."/>
            <person name="Skiadas P."/>
            <person name="Martin F."/>
            <person name="Groenewald J.Z."/>
            <person name="Crous P.W."/>
            <person name="Seidl M.F."/>
        </authorList>
    </citation>
    <scope>NUCLEOTIDE SEQUENCE [LARGE SCALE GENOMIC DNA]</scope>
    <source>
        <strain evidence="3 4">CBS 122670</strain>
    </source>
</reference>
<feature type="compositionally biased region" description="Low complexity" evidence="1">
    <location>
        <begin position="66"/>
        <end position="78"/>
    </location>
</feature>
<gene>
    <name evidence="3" type="ORF">IWX46DRAFT_637769</name>
</gene>
<accession>A0ABR1MLT0</accession>
<evidence type="ECO:0000256" key="1">
    <source>
        <dbReference type="SAM" id="MobiDB-lite"/>
    </source>
</evidence>
<name>A0ABR1MLT0_9PEZI</name>
<protein>
    <submittedName>
        <fullName evidence="3">Uncharacterized protein</fullName>
    </submittedName>
</protein>
<comment type="caution">
    <text evidence="3">The sequence shown here is derived from an EMBL/GenBank/DDBJ whole genome shotgun (WGS) entry which is preliminary data.</text>
</comment>
<keyword evidence="2" id="KW-1133">Transmembrane helix</keyword>
<dbReference type="Proteomes" id="UP001365128">
    <property type="component" value="Unassembled WGS sequence"/>
</dbReference>
<evidence type="ECO:0000313" key="3">
    <source>
        <dbReference type="EMBL" id="KAK7553360.1"/>
    </source>
</evidence>
<feature type="region of interest" description="Disordered" evidence="1">
    <location>
        <begin position="1"/>
        <end position="87"/>
    </location>
</feature>
<evidence type="ECO:0000256" key="2">
    <source>
        <dbReference type="SAM" id="Phobius"/>
    </source>
</evidence>
<proteinExistence type="predicted"/>
<feature type="compositionally biased region" description="Basic and acidic residues" evidence="1">
    <location>
        <begin position="123"/>
        <end position="132"/>
    </location>
</feature>
<evidence type="ECO:0000313" key="4">
    <source>
        <dbReference type="Proteomes" id="UP001365128"/>
    </source>
</evidence>
<feature type="region of interest" description="Disordered" evidence="1">
    <location>
        <begin position="99"/>
        <end position="137"/>
    </location>
</feature>
<feature type="compositionally biased region" description="Acidic residues" evidence="1">
    <location>
        <begin position="110"/>
        <end position="122"/>
    </location>
</feature>